<reference evidence="10 11" key="1">
    <citation type="submission" date="2019-08" db="EMBL/GenBank/DDBJ databases">
        <title>In-depth cultivation of the pig gut microbiome towards novel bacterial diversity and tailored functional studies.</title>
        <authorList>
            <person name="Wylensek D."/>
            <person name="Hitch T.C.A."/>
            <person name="Clavel T."/>
        </authorList>
    </citation>
    <scope>NUCLEOTIDE SEQUENCE [LARGE SCALE GENOMIC DNA]</scope>
    <source>
        <strain evidence="10 11">CA-Schmier-601-WT-3</strain>
    </source>
</reference>
<evidence type="ECO:0000256" key="6">
    <source>
        <dbReference type="ARBA" id="ARBA00023136"/>
    </source>
</evidence>
<feature type="transmembrane region" description="Helical" evidence="7">
    <location>
        <begin position="6"/>
        <end position="30"/>
    </location>
</feature>
<evidence type="ECO:0000259" key="8">
    <source>
        <dbReference type="Pfam" id="PF01478"/>
    </source>
</evidence>
<dbReference type="RefSeq" id="WP_154514283.1">
    <property type="nucleotide sequence ID" value="NZ_JAXFJJ010000062.1"/>
</dbReference>
<dbReference type="Proteomes" id="UP000442619">
    <property type="component" value="Unassembled WGS sequence"/>
</dbReference>
<dbReference type="AlphaFoldDB" id="A0A844FRS5"/>
<evidence type="ECO:0000259" key="9">
    <source>
        <dbReference type="Pfam" id="PF06750"/>
    </source>
</evidence>
<dbReference type="GO" id="GO:0006465">
    <property type="term" value="P:signal peptide processing"/>
    <property type="evidence" value="ECO:0007669"/>
    <property type="project" value="TreeGrafter"/>
</dbReference>
<evidence type="ECO:0000256" key="7">
    <source>
        <dbReference type="SAM" id="Phobius"/>
    </source>
</evidence>
<feature type="transmembrane region" description="Helical" evidence="7">
    <location>
        <begin position="130"/>
        <end position="147"/>
    </location>
</feature>
<dbReference type="Gene3D" id="1.20.120.1220">
    <property type="match status" value="1"/>
</dbReference>
<dbReference type="GO" id="GO:0004190">
    <property type="term" value="F:aspartic-type endopeptidase activity"/>
    <property type="evidence" value="ECO:0007669"/>
    <property type="project" value="InterPro"/>
</dbReference>
<dbReference type="PANTHER" id="PTHR30487">
    <property type="entry name" value="TYPE 4 PREPILIN-LIKE PROTEINS LEADER PEPTIDE-PROCESSING ENZYME"/>
    <property type="match status" value="1"/>
</dbReference>
<name>A0A844FRS5_9FIRM</name>
<dbReference type="PANTHER" id="PTHR30487:SF0">
    <property type="entry name" value="PREPILIN LEADER PEPTIDASE_N-METHYLTRANSFERASE-RELATED"/>
    <property type="match status" value="1"/>
</dbReference>
<dbReference type="InterPro" id="IPR050882">
    <property type="entry name" value="Prepilin_peptidase/N-MTase"/>
</dbReference>
<comment type="caution">
    <text evidence="10">The sequence shown here is derived from an EMBL/GenBank/DDBJ whole genome shotgun (WGS) entry which is preliminary data.</text>
</comment>
<dbReference type="Pfam" id="PF01478">
    <property type="entry name" value="Peptidase_A24"/>
    <property type="match status" value="1"/>
</dbReference>
<evidence type="ECO:0000256" key="4">
    <source>
        <dbReference type="ARBA" id="ARBA00022692"/>
    </source>
</evidence>
<keyword evidence="11" id="KW-1185">Reference proteome</keyword>
<keyword evidence="4 7" id="KW-0812">Transmembrane</keyword>
<feature type="domain" description="Prepilin peptidase A24 N-terminal" evidence="9">
    <location>
        <begin position="14"/>
        <end position="96"/>
    </location>
</feature>
<gene>
    <name evidence="10" type="ORF">FYJ79_01915</name>
</gene>
<comment type="subcellular location">
    <subcellularLocation>
        <location evidence="1">Cell membrane</location>
        <topology evidence="1">Multi-pass membrane protein</topology>
    </subcellularLocation>
</comment>
<protein>
    <submittedName>
        <fullName evidence="10">Prepilin peptidase</fullName>
    </submittedName>
</protein>
<dbReference type="InterPro" id="IPR010627">
    <property type="entry name" value="Prepilin_pept_A24_N"/>
</dbReference>
<feature type="domain" description="Prepilin type IV endopeptidase peptidase" evidence="8">
    <location>
        <begin position="109"/>
        <end position="210"/>
    </location>
</feature>
<feature type="transmembrane region" description="Helical" evidence="7">
    <location>
        <begin position="226"/>
        <end position="249"/>
    </location>
</feature>
<evidence type="ECO:0000256" key="2">
    <source>
        <dbReference type="ARBA" id="ARBA00005801"/>
    </source>
</evidence>
<comment type="similarity">
    <text evidence="2">Belongs to the peptidase A24 family.</text>
</comment>
<sequence>MDSVLIFCYLYCFVFGCCIASFMNVVVYRLPRGISIAKGRSFCGSCHHMLHAIDLIPILSYVFLKGRCRYCHAKISIRHPLIELVGGLLAMLSFAHYGFSLMTPLVFSLAMVLMAITLIDIDTMTIPDQLNIAVGVIAIISLFVYSMPLASRILGAVVYSGGMIAINFLKEESFGGGDIKLCIPLGFMLGIVNMTVGMFLAILVAGIYAIILLLTHNTKLQSHMAFGPFICGGCLIGLLYGGQLATSYLRLFGL</sequence>
<evidence type="ECO:0000256" key="3">
    <source>
        <dbReference type="ARBA" id="ARBA00022475"/>
    </source>
</evidence>
<feature type="transmembrane region" description="Helical" evidence="7">
    <location>
        <begin position="105"/>
        <end position="123"/>
    </location>
</feature>
<evidence type="ECO:0000313" key="10">
    <source>
        <dbReference type="EMBL" id="MST88345.1"/>
    </source>
</evidence>
<evidence type="ECO:0000313" key="11">
    <source>
        <dbReference type="Proteomes" id="UP000442619"/>
    </source>
</evidence>
<accession>A0A844FRS5</accession>
<proteinExistence type="inferred from homology"/>
<keyword evidence="3" id="KW-1003">Cell membrane</keyword>
<dbReference type="GO" id="GO:0005886">
    <property type="term" value="C:plasma membrane"/>
    <property type="evidence" value="ECO:0007669"/>
    <property type="project" value="UniProtKB-SubCell"/>
</dbReference>
<keyword evidence="6 7" id="KW-0472">Membrane</keyword>
<dbReference type="EMBL" id="VUNM01000002">
    <property type="protein sequence ID" value="MST88345.1"/>
    <property type="molecule type" value="Genomic_DNA"/>
</dbReference>
<keyword evidence="5 7" id="KW-1133">Transmembrane helix</keyword>
<evidence type="ECO:0000256" key="5">
    <source>
        <dbReference type="ARBA" id="ARBA00022989"/>
    </source>
</evidence>
<dbReference type="InterPro" id="IPR000045">
    <property type="entry name" value="Prepilin_IV_endopep_pep"/>
</dbReference>
<organism evidence="10 11">
    <name type="scientific">Sharpea porci</name>
    <dbReference type="NCBI Taxonomy" id="2652286"/>
    <lineage>
        <taxon>Bacteria</taxon>
        <taxon>Bacillati</taxon>
        <taxon>Bacillota</taxon>
        <taxon>Erysipelotrichia</taxon>
        <taxon>Erysipelotrichales</taxon>
        <taxon>Coprobacillaceae</taxon>
        <taxon>Sharpea</taxon>
    </lineage>
</organism>
<feature type="transmembrane region" description="Helical" evidence="7">
    <location>
        <begin position="181"/>
        <end position="214"/>
    </location>
</feature>
<dbReference type="Pfam" id="PF06750">
    <property type="entry name" value="A24_N_bact"/>
    <property type="match status" value="1"/>
</dbReference>
<evidence type="ECO:0000256" key="1">
    <source>
        <dbReference type="ARBA" id="ARBA00004651"/>
    </source>
</evidence>